<evidence type="ECO:0000256" key="7">
    <source>
        <dbReference type="ARBA" id="ARBA00022833"/>
    </source>
</evidence>
<keyword evidence="7" id="KW-0862">Zinc</keyword>
<keyword evidence="12" id="KW-1185">Reference proteome</keyword>
<keyword evidence="9" id="KW-0234">DNA repair</keyword>
<organism evidence="12 13">
    <name type="scientific">Haemonchus contortus</name>
    <name type="common">Barber pole worm</name>
    <dbReference type="NCBI Taxonomy" id="6289"/>
    <lineage>
        <taxon>Eukaryota</taxon>
        <taxon>Metazoa</taxon>
        <taxon>Ecdysozoa</taxon>
        <taxon>Nematoda</taxon>
        <taxon>Chromadorea</taxon>
        <taxon>Rhabditida</taxon>
        <taxon>Rhabditina</taxon>
        <taxon>Rhabditomorpha</taxon>
        <taxon>Strongyloidea</taxon>
        <taxon>Trichostrongylidae</taxon>
        <taxon>Haemonchus</taxon>
    </lineage>
</organism>
<feature type="region of interest" description="Disordered" evidence="10">
    <location>
        <begin position="547"/>
        <end position="568"/>
    </location>
</feature>
<feature type="compositionally biased region" description="Acidic residues" evidence="10">
    <location>
        <begin position="346"/>
        <end position="355"/>
    </location>
</feature>
<evidence type="ECO:0000256" key="1">
    <source>
        <dbReference type="ARBA" id="ARBA00004286"/>
    </source>
</evidence>
<reference evidence="13" key="1">
    <citation type="submission" date="2020-12" db="UniProtKB">
        <authorList>
            <consortium name="WormBaseParasite"/>
        </authorList>
    </citation>
    <scope>IDENTIFICATION</scope>
    <source>
        <strain evidence="13">MHco3</strain>
    </source>
</reference>
<dbReference type="AlphaFoldDB" id="A0A7I4YYL5"/>
<feature type="domain" description="UV-stimulated scaffold protein A C-terminal" evidence="11">
    <location>
        <begin position="415"/>
        <end position="520"/>
    </location>
</feature>
<dbReference type="GO" id="GO:0006283">
    <property type="term" value="P:transcription-coupled nucleotide-excision repair"/>
    <property type="evidence" value="ECO:0007669"/>
    <property type="project" value="TreeGrafter"/>
</dbReference>
<name>A0A7I4YYL5_HAECO</name>
<evidence type="ECO:0000256" key="3">
    <source>
        <dbReference type="ARBA" id="ARBA00022454"/>
    </source>
</evidence>
<keyword evidence="6" id="KW-0863">Zinc-finger</keyword>
<dbReference type="Proteomes" id="UP000025227">
    <property type="component" value="Unplaced"/>
</dbReference>
<protein>
    <submittedName>
        <fullName evidence="13">UV-stimulated scaffold protein A</fullName>
    </submittedName>
</protein>
<dbReference type="WBParaSite" id="HCON_00159390-00001">
    <property type="protein sequence ID" value="HCON_00159390-00001"/>
    <property type="gene ID" value="HCON_00159390"/>
</dbReference>
<dbReference type="PANTHER" id="PTHR28670:SF1">
    <property type="entry name" value="UV-STIMULATED SCAFFOLD PROTEIN A"/>
    <property type="match status" value="1"/>
</dbReference>
<dbReference type="GO" id="GO:0008270">
    <property type="term" value="F:zinc ion binding"/>
    <property type="evidence" value="ECO:0007669"/>
    <property type="project" value="UniProtKB-KW"/>
</dbReference>
<evidence type="ECO:0000256" key="10">
    <source>
        <dbReference type="SAM" id="MobiDB-lite"/>
    </source>
</evidence>
<keyword evidence="3" id="KW-0158">Chromosome</keyword>
<evidence type="ECO:0000256" key="6">
    <source>
        <dbReference type="ARBA" id="ARBA00022771"/>
    </source>
</evidence>
<feature type="region of interest" description="Disordered" evidence="10">
    <location>
        <begin position="336"/>
        <end position="366"/>
    </location>
</feature>
<dbReference type="OrthoDB" id="5594015at2759"/>
<dbReference type="Pfam" id="PF20867">
    <property type="entry name" value="UVSSA_N"/>
    <property type="match status" value="1"/>
</dbReference>
<sequence length="611" mass="69975">MMDDSSRILRIITNKLVNEAVGSSKKAVSTDSQEFKKLKKVVRENENAIAEYVEYLFVSLKRSDSERRQSLMSVFDYFFNRSHNFRLRTVDKLQELLLLVCETDPLHHPLPGPTTECKELKAYAVKTVKQWHEKFGPGYVKLNFVGDFLRESKAVDFDSASAELLAERMRKEAENRRNAELSQKIAAGVRRKFDQVKDDIERCIASADTALSILVPIFCVDSEENEAKNRDAASRRDNNQIREMQTVHGYTSCETISVVLPSLTPEVTVNEDNEALIENLRDAKVMLDVYRKKIFSWQRKLNGAVGVELLMRDLTAIKGKIDQRCGKIAELNLKPKRRKRKGADSSESEESDLEEVPEKQLEDFMPPDEVPRHIMERVQQLENGKCSEQPCCSKSLVTTPSVTTPKEDEVKPKPDIPVVSFGLDLKYWGEDYIEPTIIRNNADCHPFWRAPEDDDRPALNEKGSNVGEVRLITWIGEPQRAEKRCKARLPNGKLCPRMDLRKCPLHGIIVDRDDEGFPLEELETTEMSSAQAEREHQEEEEYLRDLEAATGKSFVSKPKKKKVRESTVRERLERKLLNPRTIKRVSAALDAARKARLQKKFGDQFAHSLSK</sequence>
<dbReference type="PANTHER" id="PTHR28670">
    <property type="entry name" value="UV-STIMULATED SCAFFOLD PROTEIN A"/>
    <property type="match status" value="1"/>
</dbReference>
<comment type="subcellular location">
    <subcellularLocation>
        <location evidence="1">Chromosome</location>
    </subcellularLocation>
</comment>
<evidence type="ECO:0000313" key="13">
    <source>
        <dbReference type="WBParaSite" id="HCON_00159390-00001"/>
    </source>
</evidence>
<proteinExistence type="inferred from homology"/>
<dbReference type="GO" id="GO:0009411">
    <property type="term" value="P:response to UV"/>
    <property type="evidence" value="ECO:0007669"/>
    <property type="project" value="InterPro"/>
</dbReference>
<keyword evidence="4" id="KW-0479">Metal-binding</keyword>
<keyword evidence="8" id="KW-0175">Coiled coil</keyword>
<comment type="similarity">
    <text evidence="2">Belongs to the UVSSA family.</text>
</comment>
<dbReference type="GO" id="GO:0000993">
    <property type="term" value="F:RNA polymerase II complex binding"/>
    <property type="evidence" value="ECO:0007669"/>
    <property type="project" value="TreeGrafter"/>
</dbReference>
<dbReference type="InterPro" id="IPR049431">
    <property type="entry name" value="UVSSA_C"/>
</dbReference>
<accession>A0A7I4YYL5</accession>
<dbReference type="Pfam" id="PF09740">
    <property type="entry name" value="DUF2043"/>
    <property type="match status" value="1"/>
</dbReference>
<evidence type="ECO:0000259" key="11">
    <source>
        <dbReference type="Pfam" id="PF09740"/>
    </source>
</evidence>
<dbReference type="InterPro" id="IPR049408">
    <property type="entry name" value="UVSSA_N_a-solenoid_rpt"/>
</dbReference>
<evidence type="ECO:0000256" key="5">
    <source>
        <dbReference type="ARBA" id="ARBA00022763"/>
    </source>
</evidence>
<evidence type="ECO:0000313" key="12">
    <source>
        <dbReference type="Proteomes" id="UP000025227"/>
    </source>
</evidence>
<evidence type="ECO:0000256" key="9">
    <source>
        <dbReference type="ARBA" id="ARBA00023204"/>
    </source>
</evidence>
<keyword evidence="5" id="KW-0227">DNA damage</keyword>
<dbReference type="GO" id="GO:0005694">
    <property type="term" value="C:chromosome"/>
    <property type="evidence" value="ECO:0007669"/>
    <property type="project" value="UniProtKB-SubCell"/>
</dbReference>
<dbReference type="OMA" id="EEHAEMR"/>
<evidence type="ECO:0000256" key="4">
    <source>
        <dbReference type="ARBA" id="ARBA00022723"/>
    </source>
</evidence>
<evidence type="ECO:0000256" key="2">
    <source>
        <dbReference type="ARBA" id="ARBA00009240"/>
    </source>
</evidence>
<evidence type="ECO:0000256" key="8">
    <source>
        <dbReference type="ARBA" id="ARBA00023054"/>
    </source>
</evidence>
<dbReference type="InterPro" id="IPR018610">
    <property type="entry name" value="UVSSA"/>
</dbReference>